<evidence type="ECO:0000313" key="1">
    <source>
        <dbReference type="Proteomes" id="UP000887560"/>
    </source>
</evidence>
<sequence length="130" mass="15353">MRNTTIPQHLILFQMLPDLKYDCKNAIIKQLKTYWCNCRSFNWRCKNYHRTCPSATNCIVKSSCVKSVIELQRNSQNINELVKEDGEEFNKWFAHYLSMKNVTVEQDFNSPEIPALFLLNQVLCKIKKAF</sequence>
<name>A0A915NYT7_9BILA</name>
<dbReference type="AlphaFoldDB" id="A0A915NYT7"/>
<keyword evidence="1" id="KW-1185">Reference proteome</keyword>
<proteinExistence type="predicted"/>
<dbReference type="WBParaSite" id="scf7180000421393.g6809">
    <property type="protein sequence ID" value="scf7180000421393.g6809"/>
    <property type="gene ID" value="scf7180000421393.g6809"/>
</dbReference>
<organism evidence="1 2">
    <name type="scientific">Meloidogyne floridensis</name>
    <dbReference type="NCBI Taxonomy" id="298350"/>
    <lineage>
        <taxon>Eukaryota</taxon>
        <taxon>Metazoa</taxon>
        <taxon>Ecdysozoa</taxon>
        <taxon>Nematoda</taxon>
        <taxon>Chromadorea</taxon>
        <taxon>Rhabditida</taxon>
        <taxon>Tylenchina</taxon>
        <taxon>Tylenchomorpha</taxon>
        <taxon>Tylenchoidea</taxon>
        <taxon>Meloidogynidae</taxon>
        <taxon>Meloidogyninae</taxon>
        <taxon>Meloidogyne</taxon>
    </lineage>
</organism>
<evidence type="ECO:0000313" key="2">
    <source>
        <dbReference type="WBParaSite" id="scf7180000421393.g6809"/>
    </source>
</evidence>
<dbReference type="Proteomes" id="UP000887560">
    <property type="component" value="Unplaced"/>
</dbReference>
<protein>
    <submittedName>
        <fullName evidence="2">Uncharacterized protein</fullName>
    </submittedName>
</protein>
<accession>A0A915NYT7</accession>
<reference evidence="2" key="1">
    <citation type="submission" date="2022-11" db="UniProtKB">
        <authorList>
            <consortium name="WormBaseParasite"/>
        </authorList>
    </citation>
    <scope>IDENTIFICATION</scope>
</reference>